<evidence type="ECO:0000256" key="7">
    <source>
        <dbReference type="SAM" id="Phobius"/>
    </source>
</evidence>
<reference evidence="8" key="1">
    <citation type="submission" date="2017-07" db="EMBL/GenBank/DDBJ databases">
        <title>Taro Niue Genome Assembly and Annotation.</title>
        <authorList>
            <person name="Atibalentja N."/>
            <person name="Keating K."/>
            <person name="Fields C.J."/>
        </authorList>
    </citation>
    <scope>NUCLEOTIDE SEQUENCE</scope>
    <source>
        <strain evidence="8">Niue_2</strain>
        <tissue evidence="8">Leaf</tissue>
    </source>
</reference>
<dbReference type="InterPro" id="IPR009606">
    <property type="entry name" value="DEAL/Modifying_wall_lignin1/2"/>
</dbReference>
<evidence type="ECO:0000256" key="6">
    <source>
        <dbReference type="ARBA" id="ARBA00029467"/>
    </source>
</evidence>
<feature type="transmembrane region" description="Helical" evidence="7">
    <location>
        <begin position="6"/>
        <end position="29"/>
    </location>
</feature>
<comment type="subcellular location">
    <subcellularLocation>
        <location evidence="1">Endomembrane system</location>
        <topology evidence="1">Multi-pass membrane protein</topology>
    </subcellularLocation>
</comment>
<name>A0A843V2Y1_COLES</name>
<protein>
    <submittedName>
        <fullName evidence="8">Uncharacterized protein</fullName>
    </submittedName>
</protein>
<comment type="similarity">
    <text evidence="6">Belongs to the DESIGUAL family.</text>
</comment>
<accession>A0A843V2Y1</accession>
<keyword evidence="9" id="KW-1185">Reference proteome</keyword>
<dbReference type="OrthoDB" id="1931917at2759"/>
<comment type="caution">
    <text evidence="8">The sequence shown here is derived from an EMBL/GenBank/DDBJ whole genome shotgun (WGS) entry which is preliminary data.</text>
</comment>
<dbReference type="AlphaFoldDB" id="A0A843V2Y1"/>
<dbReference type="EMBL" id="NMUH01001035">
    <property type="protein sequence ID" value="MQL88170.1"/>
    <property type="molecule type" value="Genomic_DNA"/>
</dbReference>
<proteinExistence type="inferred from homology"/>
<evidence type="ECO:0000313" key="8">
    <source>
        <dbReference type="EMBL" id="MQL88170.1"/>
    </source>
</evidence>
<keyword evidence="5 7" id="KW-0472">Membrane</keyword>
<evidence type="ECO:0000256" key="1">
    <source>
        <dbReference type="ARBA" id="ARBA00004127"/>
    </source>
</evidence>
<evidence type="ECO:0000256" key="4">
    <source>
        <dbReference type="ARBA" id="ARBA00022989"/>
    </source>
</evidence>
<evidence type="ECO:0000256" key="5">
    <source>
        <dbReference type="ARBA" id="ARBA00023136"/>
    </source>
</evidence>
<feature type="transmembrane region" description="Helical" evidence="7">
    <location>
        <begin position="202"/>
        <end position="223"/>
    </location>
</feature>
<gene>
    <name evidence="8" type="ORF">Taro_020725</name>
</gene>
<organism evidence="8 9">
    <name type="scientific">Colocasia esculenta</name>
    <name type="common">Wild taro</name>
    <name type="synonym">Arum esculentum</name>
    <dbReference type="NCBI Taxonomy" id="4460"/>
    <lineage>
        <taxon>Eukaryota</taxon>
        <taxon>Viridiplantae</taxon>
        <taxon>Streptophyta</taxon>
        <taxon>Embryophyta</taxon>
        <taxon>Tracheophyta</taxon>
        <taxon>Spermatophyta</taxon>
        <taxon>Magnoliopsida</taxon>
        <taxon>Liliopsida</taxon>
        <taxon>Araceae</taxon>
        <taxon>Aroideae</taxon>
        <taxon>Colocasieae</taxon>
        <taxon>Colocasia</taxon>
    </lineage>
</organism>
<sequence>MGVRWLGFSCLPTSVVSSFFVSGTAGTVVRRRGSSRLRSAALGQIQESRVLVAVWFCCTPSCKMVLGETAHISLGVVFFGMLAFIFGVVAETKKPASGIPIRGKGGVICQYPSDPSILLGSLAVVALFITTLLGLVSIFYPYHGKPVPGEALFRSTTMRVFFAIALGVTALADGMMLWATVTEGLHRDHNVHQNPENQCPTAKTGIFGGAAFLALDAMLFWLVCQMLALNARADHLLVEDEGDHLKGEYSDS</sequence>
<dbReference type="Pfam" id="PF06749">
    <property type="entry name" value="DUF1218"/>
    <property type="match status" value="1"/>
</dbReference>
<dbReference type="PANTHER" id="PTHR31769">
    <property type="entry name" value="OS07G0462200 PROTEIN-RELATED"/>
    <property type="match status" value="1"/>
</dbReference>
<dbReference type="InterPro" id="IPR052222">
    <property type="entry name" value="DESIGUAL"/>
</dbReference>
<feature type="transmembrane region" description="Helical" evidence="7">
    <location>
        <begin position="72"/>
        <end position="90"/>
    </location>
</feature>
<feature type="transmembrane region" description="Helical" evidence="7">
    <location>
        <begin position="117"/>
        <end position="140"/>
    </location>
</feature>
<dbReference type="GO" id="GO:0012505">
    <property type="term" value="C:endomembrane system"/>
    <property type="evidence" value="ECO:0007669"/>
    <property type="project" value="UniProtKB-SubCell"/>
</dbReference>
<keyword evidence="3" id="KW-0732">Signal</keyword>
<keyword evidence="2 7" id="KW-0812">Transmembrane</keyword>
<dbReference type="Proteomes" id="UP000652761">
    <property type="component" value="Unassembled WGS sequence"/>
</dbReference>
<keyword evidence="4 7" id="KW-1133">Transmembrane helix</keyword>
<feature type="transmembrane region" description="Helical" evidence="7">
    <location>
        <begin position="160"/>
        <end position="181"/>
    </location>
</feature>
<evidence type="ECO:0000256" key="2">
    <source>
        <dbReference type="ARBA" id="ARBA00022692"/>
    </source>
</evidence>
<evidence type="ECO:0000313" key="9">
    <source>
        <dbReference type="Proteomes" id="UP000652761"/>
    </source>
</evidence>
<evidence type="ECO:0000256" key="3">
    <source>
        <dbReference type="ARBA" id="ARBA00022729"/>
    </source>
</evidence>